<feature type="transmembrane region" description="Helical" evidence="1">
    <location>
        <begin position="68"/>
        <end position="86"/>
    </location>
</feature>
<sequence>MSAGLVIWLVIGLALWYVRIGGRVSTGWNVLAALFGLDTALGAVVPMFSWLVECGFSLDGEQGSQSEILTAELAFVIYAAITVVVGF</sequence>
<evidence type="ECO:0000313" key="3">
    <source>
        <dbReference type="Proteomes" id="UP000827549"/>
    </source>
</evidence>
<evidence type="ECO:0000313" key="2">
    <source>
        <dbReference type="EMBL" id="WOO84317.1"/>
    </source>
</evidence>
<gene>
    <name evidence="2" type="ORF">LOC62_06G007836</name>
</gene>
<evidence type="ECO:0000256" key="1">
    <source>
        <dbReference type="SAM" id="Phobius"/>
    </source>
</evidence>
<dbReference type="RefSeq" id="XP_062630343.1">
    <property type="nucleotide sequence ID" value="XM_062774359.1"/>
</dbReference>
<keyword evidence="3" id="KW-1185">Reference proteome</keyword>
<dbReference type="AlphaFoldDB" id="A0AAF0YE93"/>
<reference evidence="2" key="1">
    <citation type="submission" date="2023-10" db="EMBL/GenBank/DDBJ databases">
        <authorList>
            <person name="Noh H."/>
        </authorList>
    </citation>
    <scope>NUCLEOTIDE SEQUENCE</scope>
    <source>
        <strain evidence="2">DUCC4014</strain>
    </source>
</reference>
<dbReference type="Proteomes" id="UP000827549">
    <property type="component" value="Chromosome 6"/>
</dbReference>
<keyword evidence="1" id="KW-0472">Membrane</keyword>
<proteinExistence type="predicted"/>
<keyword evidence="1" id="KW-0812">Transmembrane</keyword>
<dbReference type="EMBL" id="CP086719">
    <property type="protein sequence ID" value="WOO84317.1"/>
    <property type="molecule type" value="Genomic_DNA"/>
</dbReference>
<feature type="transmembrane region" description="Helical" evidence="1">
    <location>
        <begin position="30"/>
        <end position="56"/>
    </location>
</feature>
<keyword evidence="1" id="KW-1133">Transmembrane helix</keyword>
<dbReference type="GeneID" id="87811007"/>
<protein>
    <submittedName>
        <fullName evidence="2">Uncharacterized protein</fullName>
    </submittedName>
</protein>
<accession>A0AAF0YE93</accession>
<organism evidence="2 3">
    <name type="scientific">Vanrija pseudolonga</name>
    <dbReference type="NCBI Taxonomy" id="143232"/>
    <lineage>
        <taxon>Eukaryota</taxon>
        <taxon>Fungi</taxon>
        <taxon>Dikarya</taxon>
        <taxon>Basidiomycota</taxon>
        <taxon>Agaricomycotina</taxon>
        <taxon>Tremellomycetes</taxon>
        <taxon>Trichosporonales</taxon>
        <taxon>Trichosporonaceae</taxon>
        <taxon>Vanrija</taxon>
    </lineage>
</organism>
<name>A0AAF0YE93_9TREE</name>